<feature type="compositionally biased region" description="Low complexity" evidence="5">
    <location>
        <begin position="69"/>
        <end position="78"/>
    </location>
</feature>
<evidence type="ECO:0000313" key="9">
    <source>
        <dbReference type="Proteomes" id="UP000287798"/>
    </source>
</evidence>
<feature type="region of interest" description="Disordered" evidence="5">
    <location>
        <begin position="69"/>
        <end position="112"/>
    </location>
</feature>
<dbReference type="RefSeq" id="WP_125181204.1">
    <property type="nucleotide sequence ID" value="NZ_QZMU01000001.1"/>
</dbReference>
<evidence type="ECO:0000313" key="8">
    <source>
        <dbReference type="EMBL" id="RRQ21864.1"/>
    </source>
</evidence>
<evidence type="ECO:0000259" key="7">
    <source>
        <dbReference type="Pfam" id="PF07219"/>
    </source>
</evidence>
<evidence type="ECO:0000256" key="1">
    <source>
        <dbReference type="ARBA" id="ARBA00004370"/>
    </source>
</evidence>
<keyword evidence="4 6" id="KW-0472">Membrane</keyword>
<feature type="transmembrane region" description="Helical" evidence="6">
    <location>
        <begin position="42"/>
        <end position="59"/>
    </location>
</feature>
<keyword evidence="9" id="KW-1185">Reference proteome</keyword>
<proteinExistence type="predicted"/>
<dbReference type="GO" id="GO:0016020">
    <property type="term" value="C:membrane"/>
    <property type="evidence" value="ECO:0007669"/>
    <property type="project" value="UniProtKB-SubCell"/>
</dbReference>
<evidence type="ECO:0000256" key="6">
    <source>
        <dbReference type="SAM" id="Phobius"/>
    </source>
</evidence>
<organism evidence="8 9">
    <name type="scientific">Thiohalobacter thiocyanaticus</name>
    <dbReference type="NCBI Taxonomy" id="585455"/>
    <lineage>
        <taxon>Bacteria</taxon>
        <taxon>Pseudomonadati</taxon>
        <taxon>Pseudomonadota</taxon>
        <taxon>Gammaproteobacteria</taxon>
        <taxon>Thiohalobacterales</taxon>
        <taxon>Thiohalobacteraceae</taxon>
        <taxon>Thiohalobacter</taxon>
    </lineage>
</organism>
<feature type="compositionally biased region" description="Pro residues" evidence="5">
    <location>
        <begin position="79"/>
        <end position="88"/>
    </location>
</feature>
<comment type="caution">
    <text evidence="8">The sequence shown here is derived from an EMBL/GenBank/DDBJ whole genome shotgun (WGS) entry which is preliminary data.</text>
</comment>
<reference evidence="8 9" key="1">
    <citation type="journal article" date="2010" name="Int. J. Syst. Evol. Microbiol.">
        <title>Thiohalobacter thiocyanaticus gen. nov., sp. nov., a moderately halophilic, sulfur-oxidizing gammaproteobacterium from hypersaline lakes, that utilizes thiocyanate.</title>
        <authorList>
            <person name="Sorokin D.Y."/>
            <person name="Kovaleva O.L."/>
            <person name="Tourova T.P."/>
            <person name="Muyzer G."/>
        </authorList>
    </citation>
    <scope>NUCLEOTIDE SEQUENCE [LARGE SCALE GENOMIC DNA]</scope>
    <source>
        <strain evidence="8 9">Hrh1</strain>
    </source>
</reference>
<evidence type="ECO:0000256" key="3">
    <source>
        <dbReference type="ARBA" id="ARBA00022989"/>
    </source>
</evidence>
<comment type="subcellular location">
    <subcellularLocation>
        <location evidence="1">Membrane</location>
    </subcellularLocation>
</comment>
<keyword evidence="2 6" id="KW-0812">Transmembrane</keyword>
<dbReference type="InterPro" id="IPR010817">
    <property type="entry name" value="HemY_N"/>
</dbReference>
<dbReference type="AlphaFoldDB" id="A0A426QJC4"/>
<dbReference type="Proteomes" id="UP000287798">
    <property type="component" value="Unassembled WGS sequence"/>
</dbReference>
<gene>
    <name evidence="8" type="ORF">D6C00_07835</name>
</gene>
<evidence type="ECO:0000256" key="4">
    <source>
        <dbReference type="ARBA" id="ARBA00023136"/>
    </source>
</evidence>
<name>A0A426QJC4_9GAMM</name>
<dbReference type="Pfam" id="PF07219">
    <property type="entry name" value="HemY_N"/>
    <property type="match status" value="1"/>
</dbReference>
<feature type="domain" description="HemY N-terminal" evidence="7">
    <location>
        <begin position="26"/>
        <end position="63"/>
    </location>
</feature>
<keyword evidence="3 6" id="KW-1133">Transmembrane helix</keyword>
<protein>
    <recommendedName>
        <fullName evidence="7">HemY N-terminal domain-containing protein</fullName>
    </recommendedName>
</protein>
<accession>A0A426QJC4</accession>
<dbReference type="EMBL" id="QZMU01000001">
    <property type="protein sequence ID" value="RRQ21864.1"/>
    <property type="molecule type" value="Genomic_DNA"/>
</dbReference>
<evidence type="ECO:0000256" key="2">
    <source>
        <dbReference type="ARBA" id="ARBA00022692"/>
    </source>
</evidence>
<evidence type="ECO:0000256" key="5">
    <source>
        <dbReference type="SAM" id="MobiDB-lite"/>
    </source>
</evidence>
<sequence length="112" mass="11262">MKPLFLALLTLALGVVLGLVFLNEPGYVLIGYGQWSVETSLSLLLFALLLGFIVLYALLRLLAGGAADPPAAAGLARPAPGPAGPPFAQPGAAGPVRGRLAAGRETAGRACG</sequence>